<sequence>MLQSWIKSLQEFNIISIFLLLIMLVSLFQGWRRGASRSAGRLLSLLREGVFILVALVLSVPFTLWMSPRVQEWLTNYTSTLPNRDLSTWEQIYYTFMTSMADFPLLRFAVLFILSYSIIRLLMRWLTVLVFGGKGSLFAPGTRQSSSIFSRFSGAIIGLLIGAGRCIVVVALLFVYVSLYPNTAFTRYVEASPIYQEGAQRVIEPLSGHLVKDKLPVFTKAVEKELSGIMQRKYEVIDHAIPDDIDAAAADIVKGAKTDEEKARRLYDWVGSRVQYDYGKVDDYEQKGIWHEQNPQDTFDSKKGVCIDYARLYAVMARSQGLQVRVVTGQGYNGQGGYGPHAWNEVYLDEQKKWIPLDPTWAQSGNWFNPPNFAATHIRDGVLS</sequence>
<dbReference type="InterPro" id="IPR038765">
    <property type="entry name" value="Papain-like_cys_pep_sf"/>
</dbReference>
<dbReference type="EMBL" id="WUBI01000001">
    <property type="protein sequence ID" value="MWV44594.1"/>
    <property type="molecule type" value="Genomic_DNA"/>
</dbReference>
<evidence type="ECO:0000256" key="1">
    <source>
        <dbReference type="SAM" id="Phobius"/>
    </source>
</evidence>
<dbReference type="InterPro" id="IPR002931">
    <property type="entry name" value="Transglutaminase-like"/>
</dbReference>
<dbReference type="PANTHER" id="PTHR33490:SF3">
    <property type="entry name" value="CONSERVED INTEGRAL MEMBRANE PROTEIN"/>
    <property type="match status" value="1"/>
</dbReference>
<dbReference type="SUPFAM" id="SSF54001">
    <property type="entry name" value="Cysteine proteinases"/>
    <property type="match status" value="1"/>
</dbReference>
<dbReference type="Pfam" id="PF01841">
    <property type="entry name" value="Transglut_core"/>
    <property type="match status" value="1"/>
</dbReference>
<protein>
    <submittedName>
        <fullName evidence="3">Transglutaminase domain-containing protein</fullName>
    </submittedName>
</protein>
<name>A0A7X3III3_9BACL</name>
<dbReference type="RefSeq" id="WP_160497988.1">
    <property type="nucleotide sequence ID" value="NZ_WUBI01000001.1"/>
</dbReference>
<feature type="domain" description="Transglutaminase-like" evidence="2">
    <location>
        <begin position="298"/>
        <end position="361"/>
    </location>
</feature>
<dbReference type="PANTHER" id="PTHR33490">
    <property type="entry name" value="BLR5614 PROTEIN-RELATED"/>
    <property type="match status" value="1"/>
</dbReference>
<proteinExistence type="predicted"/>
<gene>
    <name evidence="3" type="ORF">GRF59_13245</name>
</gene>
<feature type="transmembrane region" description="Helical" evidence="1">
    <location>
        <begin position="152"/>
        <end position="177"/>
    </location>
</feature>
<dbReference type="AlphaFoldDB" id="A0A7X3III3"/>
<dbReference type="Proteomes" id="UP000460318">
    <property type="component" value="Unassembled WGS sequence"/>
</dbReference>
<feature type="transmembrane region" description="Helical" evidence="1">
    <location>
        <begin position="12"/>
        <end position="28"/>
    </location>
</feature>
<comment type="caution">
    <text evidence="3">The sequence shown here is derived from an EMBL/GenBank/DDBJ whole genome shotgun (WGS) entry which is preliminary data.</text>
</comment>
<accession>A0A7X3III3</accession>
<reference evidence="3 4" key="1">
    <citation type="submission" date="2019-12" db="EMBL/GenBank/DDBJ databases">
        <title>Paenibacillus sp. nov., an endophytic bacterium isolated from the stem of Dendrobium.</title>
        <authorList>
            <person name="Zhao R."/>
        </authorList>
    </citation>
    <scope>NUCLEOTIDE SEQUENCE [LARGE SCALE GENOMIC DNA]</scope>
    <source>
        <strain evidence="3 4">HJL G12</strain>
    </source>
</reference>
<keyword evidence="1" id="KW-1133">Transmembrane helix</keyword>
<keyword evidence="1" id="KW-0812">Transmembrane</keyword>
<keyword evidence="1" id="KW-0472">Membrane</keyword>
<dbReference type="SMART" id="SM00460">
    <property type="entry name" value="TGc"/>
    <property type="match status" value="1"/>
</dbReference>
<organism evidence="3 4">
    <name type="scientific">Paenibacillus dendrobii</name>
    <dbReference type="NCBI Taxonomy" id="2691084"/>
    <lineage>
        <taxon>Bacteria</taxon>
        <taxon>Bacillati</taxon>
        <taxon>Bacillota</taxon>
        <taxon>Bacilli</taxon>
        <taxon>Bacillales</taxon>
        <taxon>Paenibacillaceae</taxon>
        <taxon>Paenibacillus</taxon>
    </lineage>
</organism>
<evidence type="ECO:0000313" key="4">
    <source>
        <dbReference type="Proteomes" id="UP000460318"/>
    </source>
</evidence>
<keyword evidence="4" id="KW-1185">Reference proteome</keyword>
<evidence type="ECO:0000313" key="3">
    <source>
        <dbReference type="EMBL" id="MWV44594.1"/>
    </source>
</evidence>
<dbReference type="Gene3D" id="3.10.620.30">
    <property type="match status" value="1"/>
</dbReference>
<evidence type="ECO:0000259" key="2">
    <source>
        <dbReference type="SMART" id="SM00460"/>
    </source>
</evidence>
<feature type="transmembrane region" description="Helical" evidence="1">
    <location>
        <begin position="49"/>
        <end position="67"/>
    </location>
</feature>